<evidence type="ECO:0000313" key="2">
    <source>
        <dbReference type="Ensembl" id="ENSCSAP00000018097.1"/>
    </source>
</evidence>
<dbReference type="AlphaFoldDB" id="A0A0D9SB58"/>
<sequence length="101" mass="11176">AQDFSQHPQTGIIRRHRFYSPKPLSTTPGGQSFLLSRQAKVATWDPMLLPDFQPKSAFKLTWTAQPLCLSVTPSQGQTFHPTSPEGELPPNLTENTCPSQA</sequence>
<dbReference type="eggNOG" id="ENOG502TDSK">
    <property type="taxonomic scope" value="Eukaryota"/>
</dbReference>
<dbReference type="Proteomes" id="UP000029965">
    <property type="component" value="Chromosome 8"/>
</dbReference>
<dbReference type="Bgee" id="ENSCSAG00000018560">
    <property type="expression patterns" value="Expressed in blood and 7 other cell types or tissues"/>
</dbReference>
<reference evidence="2" key="3">
    <citation type="submission" date="2025-09" db="UniProtKB">
        <authorList>
            <consortium name="Ensembl"/>
        </authorList>
    </citation>
    <scope>IDENTIFICATION</scope>
</reference>
<proteinExistence type="predicted"/>
<protein>
    <submittedName>
        <fullName evidence="2">Uncharacterized protein</fullName>
    </submittedName>
</protein>
<evidence type="ECO:0000313" key="3">
    <source>
        <dbReference type="Proteomes" id="UP000029965"/>
    </source>
</evidence>
<keyword evidence="3" id="KW-1185">Reference proteome</keyword>
<reference evidence="2" key="2">
    <citation type="submission" date="2025-08" db="UniProtKB">
        <authorList>
            <consortium name="Ensembl"/>
        </authorList>
    </citation>
    <scope>IDENTIFICATION</scope>
</reference>
<dbReference type="OMA" id="HIPRNQD"/>
<dbReference type="Ensembl" id="ENSCSAT00000018650.1">
    <property type="protein sequence ID" value="ENSCSAP00000018097.1"/>
    <property type="gene ID" value="ENSCSAG00000018560.1"/>
</dbReference>
<name>A0A0D9SB58_CHLSB</name>
<dbReference type="GeneTree" id="ENSGT00470000042499"/>
<reference evidence="2 3" key="1">
    <citation type="submission" date="2014-03" db="EMBL/GenBank/DDBJ databases">
        <authorList>
            <person name="Warren W."/>
            <person name="Wilson R.K."/>
        </authorList>
    </citation>
    <scope>NUCLEOTIDE SEQUENCE</scope>
</reference>
<dbReference type="EMBL" id="AQIB01087740">
    <property type="status" value="NOT_ANNOTATED_CDS"/>
    <property type="molecule type" value="Genomic_DNA"/>
</dbReference>
<organism evidence="2 3">
    <name type="scientific">Chlorocebus sabaeus</name>
    <name type="common">Green monkey</name>
    <name type="synonym">Simia sabaea</name>
    <dbReference type="NCBI Taxonomy" id="60711"/>
    <lineage>
        <taxon>Eukaryota</taxon>
        <taxon>Metazoa</taxon>
        <taxon>Chordata</taxon>
        <taxon>Craniata</taxon>
        <taxon>Vertebrata</taxon>
        <taxon>Euteleostomi</taxon>
        <taxon>Mammalia</taxon>
        <taxon>Eutheria</taxon>
        <taxon>Euarchontoglires</taxon>
        <taxon>Primates</taxon>
        <taxon>Haplorrhini</taxon>
        <taxon>Catarrhini</taxon>
        <taxon>Cercopithecidae</taxon>
        <taxon>Cercopithecinae</taxon>
        <taxon>Chlorocebus</taxon>
    </lineage>
</organism>
<feature type="region of interest" description="Disordered" evidence="1">
    <location>
        <begin position="73"/>
        <end position="101"/>
    </location>
</feature>
<evidence type="ECO:0000256" key="1">
    <source>
        <dbReference type="SAM" id="MobiDB-lite"/>
    </source>
</evidence>
<accession>A0A0D9SB58</accession>
<feature type="compositionally biased region" description="Polar residues" evidence="1">
    <location>
        <begin position="92"/>
        <end position="101"/>
    </location>
</feature>